<feature type="domain" description="Luciferase-like" evidence="5">
    <location>
        <begin position="19"/>
        <end position="299"/>
    </location>
</feature>
<dbReference type="PANTHER" id="PTHR42847:SF4">
    <property type="entry name" value="ALKANESULFONATE MONOOXYGENASE-RELATED"/>
    <property type="match status" value="1"/>
</dbReference>
<evidence type="ECO:0000259" key="5">
    <source>
        <dbReference type="Pfam" id="PF00296"/>
    </source>
</evidence>
<dbReference type="InterPro" id="IPR050172">
    <property type="entry name" value="SsuD_RutA_monooxygenase"/>
</dbReference>
<name>A0ABV9G3H8_9ACTN</name>
<dbReference type="EMBL" id="JBHSFE010000008">
    <property type="protein sequence ID" value="MFC4608113.1"/>
    <property type="molecule type" value="Genomic_DNA"/>
</dbReference>
<dbReference type="Pfam" id="PF00296">
    <property type="entry name" value="Bac_luciferase"/>
    <property type="match status" value="1"/>
</dbReference>
<evidence type="ECO:0000256" key="2">
    <source>
        <dbReference type="ARBA" id="ARBA00022643"/>
    </source>
</evidence>
<evidence type="ECO:0000256" key="4">
    <source>
        <dbReference type="ARBA" id="ARBA00023033"/>
    </source>
</evidence>
<evidence type="ECO:0000313" key="6">
    <source>
        <dbReference type="EMBL" id="MFC4608113.1"/>
    </source>
</evidence>
<reference evidence="7" key="1">
    <citation type="journal article" date="2019" name="Int. J. Syst. Evol. Microbiol.">
        <title>The Global Catalogue of Microorganisms (GCM) 10K type strain sequencing project: providing services to taxonomists for standard genome sequencing and annotation.</title>
        <authorList>
            <consortium name="The Broad Institute Genomics Platform"/>
            <consortium name="The Broad Institute Genome Sequencing Center for Infectious Disease"/>
            <person name="Wu L."/>
            <person name="Ma J."/>
        </authorList>
    </citation>
    <scope>NUCLEOTIDE SEQUENCE [LARGE SCALE GENOMIC DNA]</scope>
    <source>
        <strain evidence="7">CGMCC 4.7139</strain>
    </source>
</reference>
<sequence>MPKRPMRLGLYVNLYADKAERPRLADAVEQVILAEQAGFDWVVLGERHLHRPGYHEAITSLAYLAAHTERIGLATAGLIAPVYQPVWLAETLAHIDVLSGGRLTAGFVLGYRPEEFTLYGAQPRERVSRFEECLELVTRLWTEEEVTHHGRWTSLDEAFLSPRPVQSPRPRIWNGGRVSAALERTARMCDGWTTSFNELDSELPGKIAEYLSYPRGAASLGSEVIVCREGYAAPTSQQARSALEAPLRGLYDAYGDWKRTSADAARYAQPWEDIEARSVIGSVDQCVQRLGAYGEMGADGVVLRIQPPGMPQTDALSAIEAFGSEVLPRLSG</sequence>
<dbReference type="InterPro" id="IPR036661">
    <property type="entry name" value="Luciferase-like_sf"/>
</dbReference>
<dbReference type="SUPFAM" id="SSF51679">
    <property type="entry name" value="Bacterial luciferase-like"/>
    <property type="match status" value="1"/>
</dbReference>
<gene>
    <name evidence="6" type="ORF">ACFO9E_09815</name>
</gene>
<dbReference type="EC" id="1.-.-.-" evidence="6"/>
<accession>A0ABV9G3H8</accession>
<keyword evidence="7" id="KW-1185">Reference proteome</keyword>
<dbReference type="Gene3D" id="3.20.20.30">
    <property type="entry name" value="Luciferase-like domain"/>
    <property type="match status" value="1"/>
</dbReference>
<protein>
    <submittedName>
        <fullName evidence="6">LLM class flavin-dependent oxidoreductase</fullName>
        <ecNumber evidence="6">1.-.-.-</ecNumber>
    </submittedName>
</protein>
<keyword evidence="2" id="KW-0288">FMN</keyword>
<evidence type="ECO:0000256" key="3">
    <source>
        <dbReference type="ARBA" id="ARBA00023002"/>
    </source>
</evidence>
<proteinExistence type="predicted"/>
<dbReference type="PANTHER" id="PTHR42847">
    <property type="entry name" value="ALKANESULFONATE MONOOXYGENASE"/>
    <property type="match status" value="1"/>
</dbReference>
<keyword evidence="3 6" id="KW-0560">Oxidoreductase</keyword>
<keyword evidence="1" id="KW-0285">Flavoprotein</keyword>
<dbReference type="RefSeq" id="WP_381193337.1">
    <property type="nucleotide sequence ID" value="NZ_JBHSFE010000008.1"/>
</dbReference>
<keyword evidence="4" id="KW-0503">Monooxygenase</keyword>
<dbReference type="GO" id="GO:0016491">
    <property type="term" value="F:oxidoreductase activity"/>
    <property type="evidence" value="ECO:0007669"/>
    <property type="project" value="UniProtKB-KW"/>
</dbReference>
<evidence type="ECO:0000256" key="1">
    <source>
        <dbReference type="ARBA" id="ARBA00022630"/>
    </source>
</evidence>
<dbReference type="Proteomes" id="UP001595993">
    <property type="component" value="Unassembled WGS sequence"/>
</dbReference>
<dbReference type="InterPro" id="IPR011251">
    <property type="entry name" value="Luciferase-like_dom"/>
</dbReference>
<comment type="caution">
    <text evidence="6">The sequence shown here is derived from an EMBL/GenBank/DDBJ whole genome shotgun (WGS) entry which is preliminary data.</text>
</comment>
<organism evidence="6 7">
    <name type="scientific">Streptomyces maoxianensis</name>
    <dbReference type="NCBI Taxonomy" id="1459942"/>
    <lineage>
        <taxon>Bacteria</taxon>
        <taxon>Bacillati</taxon>
        <taxon>Actinomycetota</taxon>
        <taxon>Actinomycetes</taxon>
        <taxon>Kitasatosporales</taxon>
        <taxon>Streptomycetaceae</taxon>
        <taxon>Streptomyces</taxon>
    </lineage>
</organism>
<evidence type="ECO:0000313" key="7">
    <source>
        <dbReference type="Proteomes" id="UP001595993"/>
    </source>
</evidence>